<protein>
    <submittedName>
        <fullName evidence="1">Uncharacterized protein</fullName>
    </submittedName>
</protein>
<proteinExistence type="predicted"/>
<evidence type="ECO:0000313" key="1">
    <source>
        <dbReference type="EMBL" id="CAB4157690.1"/>
    </source>
</evidence>
<name>A0A6J5ND72_9CAUD</name>
<sequence>MKVLINEDVLNQIIASIRLHKQWNGGSWVYSSMTKDYVMYLNDLCDKLEKP</sequence>
<organism evidence="1">
    <name type="scientific">uncultured Caudovirales phage</name>
    <dbReference type="NCBI Taxonomy" id="2100421"/>
    <lineage>
        <taxon>Viruses</taxon>
        <taxon>Duplodnaviria</taxon>
        <taxon>Heunggongvirae</taxon>
        <taxon>Uroviricota</taxon>
        <taxon>Caudoviricetes</taxon>
        <taxon>Peduoviridae</taxon>
        <taxon>Maltschvirus</taxon>
        <taxon>Maltschvirus maltsch</taxon>
    </lineage>
</organism>
<gene>
    <name evidence="1" type="ORF">UFOVP683_40</name>
</gene>
<reference evidence="1" key="1">
    <citation type="submission" date="2020-04" db="EMBL/GenBank/DDBJ databases">
        <authorList>
            <person name="Chiriac C."/>
            <person name="Salcher M."/>
            <person name="Ghai R."/>
            <person name="Kavagutti S V."/>
        </authorList>
    </citation>
    <scope>NUCLEOTIDE SEQUENCE</scope>
</reference>
<accession>A0A6J5ND72</accession>
<dbReference type="EMBL" id="LR796653">
    <property type="protein sequence ID" value="CAB4157690.1"/>
    <property type="molecule type" value="Genomic_DNA"/>
</dbReference>